<protein>
    <submittedName>
        <fullName evidence="1">Uncharacterized protein</fullName>
    </submittedName>
</protein>
<dbReference type="Gramene" id="KJB22839">
    <property type="protein sequence ID" value="KJB22839"/>
    <property type="gene ID" value="B456_004G069100"/>
</dbReference>
<dbReference type="Proteomes" id="UP000032304">
    <property type="component" value="Chromosome 4"/>
</dbReference>
<organism evidence="1 2">
    <name type="scientific">Gossypium raimondii</name>
    <name type="common">Peruvian cotton</name>
    <name type="synonym">Gossypium klotzschianum subsp. raimondii</name>
    <dbReference type="NCBI Taxonomy" id="29730"/>
    <lineage>
        <taxon>Eukaryota</taxon>
        <taxon>Viridiplantae</taxon>
        <taxon>Streptophyta</taxon>
        <taxon>Embryophyta</taxon>
        <taxon>Tracheophyta</taxon>
        <taxon>Spermatophyta</taxon>
        <taxon>Magnoliopsida</taxon>
        <taxon>eudicotyledons</taxon>
        <taxon>Gunneridae</taxon>
        <taxon>Pentapetalae</taxon>
        <taxon>rosids</taxon>
        <taxon>malvids</taxon>
        <taxon>Malvales</taxon>
        <taxon>Malvaceae</taxon>
        <taxon>Malvoideae</taxon>
        <taxon>Gossypium</taxon>
    </lineage>
</organism>
<proteinExistence type="predicted"/>
<gene>
    <name evidence="1" type="ORF">B456_004G069100</name>
</gene>
<accession>A0A0D2QT48</accession>
<keyword evidence="2" id="KW-1185">Reference proteome</keyword>
<name>A0A0D2QT48_GOSRA</name>
<dbReference type="EMBL" id="CM001743">
    <property type="protein sequence ID" value="KJB22839.1"/>
    <property type="molecule type" value="Genomic_DNA"/>
</dbReference>
<evidence type="ECO:0000313" key="1">
    <source>
        <dbReference type="EMBL" id="KJB22839.1"/>
    </source>
</evidence>
<dbReference type="AlphaFoldDB" id="A0A0D2QT48"/>
<sequence>MTNKNFASICLTRKVSKSPLISLPEGCLFGETCMGLVYFSLGLRHCTKPPTPTISFFPVDRCCTFIGLVQCFLGS</sequence>
<evidence type="ECO:0000313" key="2">
    <source>
        <dbReference type="Proteomes" id="UP000032304"/>
    </source>
</evidence>
<reference evidence="1 2" key="1">
    <citation type="journal article" date="2012" name="Nature">
        <title>Repeated polyploidization of Gossypium genomes and the evolution of spinnable cotton fibres.</title>
        <authorList>
            <person name="Paterson A.H."/>
            <person name="Wendel J.F."/>
            <person name="Gundlach H."/>
            <person name="Guo H."/>
            <person name="Jenkins J."/>
            <person name="Jin D."/>
            <person name="Llewellyn D."/>
            <person name="Showmaker K.C."/>
            <person name="Shu S."/>
            <person name="Udall J."/>
            <person name="Yoo M.J."/>
            <person name="Byers R."/>
            <person name="Chen W."/>
            <person name="Doron-Faigenboim A."/>
            <person name="Duke M.V."/>
            <person name="Gong L."/>
            <person name="Grimwood J."/>
            <person name="Grover C."/>
            <person name="Grupp K."/>
            <person name="Hu G."/>
            <person name="Lee T.H."/>
            <person name="Li J."/>
            <person name="Lin L."/>
            <person name="Liu T."/>
            <person name="Marler B.S."/>
            <person name="Page J.T."/>
            <person name="Roberts A.W."/>
            <person name="Romanel E."/>
            <person name="Sanders W.S."/>
            <person name="Szadkowski E."/>
            <person name="Tan X."/>
            <person name="Tang H."/>
            <person name="Xu C."/>
            <person name="Wang J."/>
            <person name="Wang Z."/>
            <person name="Zhang D."/>
            <person name="Zhang L."/>
            <person name="Ashrafi H."/>
            <person name="Bedon F."/>
            <person name="Bowers J.E."/>
            <person name="Brubaker C.L."/>
            <person name="Chee P.W."/>
            <person name="Das S."/>
            <person name="Gingle A.R."/>
            <person name="Haigler C.H."/>
            <person name="Harker D."/>
            <person name="Hoffmann L.V."/>
            <person name="Hovav R."/>
            <person name="Jones D.C."/>
            <person name="Lemke C."/>
            <person name="Mansoor S."/>
            <person name="ur Rahman M."/>
            <person name="Rainville L.N."/>
            <person name="Rambani A."/>
            <person name="Reddy U.K."/>
            <person name="Rong J.K."/>
            <person name="Saranga Y."/>
            <person name="Scheffler B.E."/>
            <person name="Scheffler J.A."/>
            <person name="Stelly D.M."/>
            <person name="Triplett B.A."/>
            <person name="Van Deynze A."/>
            <person name="Vaslin M.F."/>
            <person name="Waghmare V.N."/>
            <person name="Walford S.A."/>
            <person name="Wright R.J."/>
            <person name="Zaki E.A."/>
            <person name="Zhang T."/>
            <person name="Dennis E.S."/>
            <person name="Mayer K.F."/>
            <person name="Peterson D.G."/>
            <person name="Rokhsar D.S."/>
            <person name="Wang X."/>
            <person name="Schmutz J."/>
        </authorList>
    </citation>
    <scope>NUCLEOTIDE SEQUENCE [LARGE SCALE GENOMIC DNA]</scope>
</reference>